<evidence type="ECO:0000313" key="2">
    <source>
        <dbReference type="EMBL" id="KAF3949719.1"/>
    </source>
</evidence>
<dbReference type="Proteomes" id="UP000737018">
    <property type="component" value="Unassembled WGS sequence"/>
</dbReference>
<gene>
    <name evidence="2" type="ORF">CMV_024445</name>
</gene>
<comment type="caution">
    <text evidence="2">The sequence shown here is derived from an EMBL/GenBank/DDBJ whole genome shotgun (WGS) entry which is preliminary data.</text>
</comment>
<organism evidence="2 3">
    <name type="scientific">Castanea mollissima</name>
    <name type="common">Chinese chestnut</name>
    <dbReference type="NCBI Taxonomy" id="60419"/>
    <lineage>
        <taxon>Eukaryota</taxon>
        <taxon>Viridiplantae</taxon>
        <taxon>Streptophyta</taxon>
        <taxon>Embryophyta</taxon>
        <taxon>Tracheophyta</taxon>
        <taxon>Spermatophyta</taxon>
        <taxon>Magnoliopsida</taxon>
        <taxon>eudicotyledons</taxon>
        <taxon>Gunneridae</taxon>
        <taxon>Pentapetalae</taxon>
        <taxon>rosids</taxon>
        <taxon>fabids</taxon>
        <taxon>Fagales</taxon>
        <taxon>Fagaceae</taxon>
        <taxon>Castanea</taxon>
    </lineage>
</organism>
<name>A0A8J4QMS1_9ROSI</name>
<keyword evidence="3" id="KW-1185">Reference proteome</keyword>
<dbReference type="AlphaFoldDB" id="A0A8J4QMS1"/>
<dbReference type="EMBL" id="JRKL02005911">
    <property type="protein sequence ID" value="KAF3949719.1"/>
    <property type="molecule type" value="Genomic_DNA"/>
</dbReference>
<evidence type="ECO:0000313" key="3">
    <source>
        <dbReference type="Proteomes" id="UP000737018"/>
    </source>
</evidence>
<proteinExistence type="predicted"/>
<sequence>MSLRPWPKPLKFITAGGYRSHPLFVDLNKAQPPSSVVKPSHQHHHHHHDGSDSQPLILSLSKPEPNTSHLSDLSLSLKPRTQLLDLLLRRAPNGAWNMNRCCVVEVKGFTDLPRTVAVVAREITCGGA</sequence>
<evidence type="ECO:0000256" key="1">
    <source>
        <dbReference type="SAM" id="MobiDB-lite"/>
    </source>
</evidence>
<accession>A0A8J4QMS1</accession>
<feature type="region of interest" description="Disordered" evidence="1">
    <location>
        <begin position="29"/>
        <end position="71"/>
    </location>
</feature>
<protein>
    <submittedName>
        <fullName evidence="2">Uncharacterized protein</fullName>
    </submittedName>
</protein>
<reference evidence="2" key="1">
    <citation type="submission" date="2020-03" db="EMBL/GenBank/DDBJ databases">
        <title>Castanea mollissima Vanexum genome sequencing.</title>
        <authorList>
            <person name="Staton M."/>
        </authorList>
    </citation>
    <scope>NUCLEOTIDE SEQUENCE</scope>
    <source>
        <tissue evidence="2">Leaf</tissue>
    </source>
</reference>